<dbReference type="GO" id="GO:0005737">
    <property type="term" value="C:cytoplasm"/>
    <property type="evidence" value="ECO:0007669"/>
    <property type="project" value="TreeGrafter"/>
</dbReference>
<dbReference type="EMBL" id="BPVZ01000202">
    <property type="protein sequence ID" value="GKV46062.1"/>
    <property type="molecule type" value="Genomic_DNA"/>
</dbReference>
<sequence>MVNLRRNSYSNENPFQTQTSSSLSSLTHFLKKPQAFAFLLSRLLLLTWVFLKLQPSSPSHDFLRSHEKWSQDDDLKANLVSFKARFPSSITKDKRGWLLNPITLVLNSGVKGNGEGGEGNKRLVVLVTYNYSNTKDELHGCIDDVLAIKKVLVKRFGLDYAHIEFLIDAPGSPIIRASANINPTLNWIMDRAKTEDVPFFHYCGHGTRIPSMKLGHPFRQDEVILPYDFNLITGQLDEGILLSRCQANETSADISESESDGGGKACGAFCNVV</sequence>
<gene>
    <name evidence="3" type="ORF">SLEP1_g53075</name>
</gene>
<dbReference type="Proteomes" id="UP001054252">
    <property type="component" value="Unassembled WGS sequence"/>
</dbReference>
<reference evidence="3 4" key="1">
    <citation type="journal article" date="2021" name="Commun. Biol.">
        <title>The genome of Shorea leprosula (Dipterocarpaceae) highlights the ecological relevance of drought in aseasonal tropical rainforests.</title>
        <authorList>
            <person name="Ng K.K.S."/>
            <person name="Kobayashi M.J."/>
            <person name="Fawcett J.A."/>
            <person name="Hatakeyama M."/>
            <person name="Paape T."/>
            <person name="Ng C.H."/>
            <person name="Ang C.C."/>
            <person name="Tnah L.H."/>
            <person name="Lee C.T."/>
            <person name="Nishiyama T."/>
            <person name="Sese J."/>
            <person name="O'Brien M.J."/>
            <person name="Copetti D."/>
            <person name="Mohd Noor M.I."/>
            <person name="Ong R.C."/>
            <person name="Putra M."/>
            <person name="Sireger I.Z."/>
            <person name="Indrioko S."/>
            <person name="Kosugi Y."/>
            <person name="Izuno A."/>
            <person name="Isagi Y."/>
            <person name="Lee S.L."/>
            <person name="Shimizu K.K."/>
        </authorList>
    </citation>
    <scope>NUCLEOTIDE SEQUENCE [LARGE SCALE GENOMIC DNA]</scope>
    <source>
        <strain evidence="3">214</strain>
    </source>
</reference>
<dbReference type="PANTHER" id="PTHR48104:SF7">
    <property type="entry name" value="METACASPASE-9"/>
    <property type="match status" value="1"/>
</dbReference>
<organism evidence="3 4">
    <name type="scientific">Rubroshorea leprosula</name>
    <dbReference type="NCBI Taxonomy" id="152421"/>
    <lineage>
        <taxon>Eukaryota</taxon>
        <taxon>Viridiplantae</taxon>
        <taxon>Streptophyta</taxon>
        <taxon>Embryophyta</taxon>
        <taxon>Tracheophyta</taxon>
        <taxon>Spermatophyta</taxon>
        <taxon>Magnoliopsida</taxon>
        <taxon>eudicotyledons</taxon>
        <taxon>Gunneridae</taxon>
        <taxon>Pentapetalae</taxon>
        <taxon>rosids</taxon>
        <taxon>malvids</taxon>
        <taxon>Malvales</taxon>
        <taxon>Dipterocarpaceae</taxon>
        <taxon>Rubroshorea</taxon>
    </lineage>
</organism>
<name>A0AAV5MC53_9ROSI</name>
<dbReference type="AlphaFoldDB" id="A0AAV5MC53"/>
<comment type="caution">
    <text evidence="3">The sequence shown here is derived from an EMBL/GenBank/DDBJ whole genome shotgun (WGS) entry which is preliminary data.</text>
</comment>
<comment type="similarity">
    <text evidence="1">Belongs to the peptidase C14B family.</text>
</comment>
<proteinExistence type="inferred from homology"/>
<keyword evidence="4" id="KW-1185">Reference proteome</keyword>
<protein>
    <recommendedName>
        <fullName evidence="2">Peptidase C14 caspase domain-containing protein</fullName>
    </recommendedName>
</protein>
<dbReference type="InterPro" id="IPR011600">
    <property type="entry name" value="Pept_C14_caspase"/>
</dbReference>
<evidence type="ECO:0000259" key="2">
    <source>
        <dbReference type="Pfam" id="PF00656"/>
    </source>
</evidence>
<dbReference type="Pfam" id="PF00656">
    <property type="entry name" value="Peptidase_C14"/>
    <property type="match status" value="1"/>
</dbReference>
<accession>A0AAV5MC53</accession>
<dbReference type="Gene3D" id="3.40.50.12660">
    <property type="match status" value="1"/>
</dbReference>
<evidence type="ECO:0000313" key="3">
    <source>
        <dbReference type="EMBL" id="GKV46062.1"/>
    </source>
</evidence>
<dbReference type="PANTHER" id="PTHR48104">
    <property type="entry name" value="METACASPASE-4"/>
    <property type="match status" value="1"/>
</dbReference>
<evidence type="ECO:0000256" key="1">
    <source>
        <dbReference type="ARBA" id="ARBA00009005"/>
    </source>
</evidence>
<dbReference type="GO" id="GO:0004197">
    <property type="term" value="F:cysteine-type endopeptidase activity"/>
    <property type="evidence" value="ECO:0007669"/>
    <property type="project" value="InterPro"/>
</dbReference>
<evidence type="ECO:0000313" key="4">
    <source>
        <dbReference type="Proteomes" id="UP001054252"/>
    </source>
</evidence>
<feature type="domain" description="Peptidase C14 caspase" evidence="2">
    <location>
        <begin position="122"/>
        <end position="234"/>
    </location>
</feature>
<dbReference type="GO" id="GO:0006508">
    <property type="term" value="P:proteolysis"/>
    <property type="evidence" value="ECO:0007669"/>
    <property type="project" value="InterPro"/>
</dbReference>
<dbReference type="InterPro" id="IPR050452">
    <property type="entry name" value="Metacaspase"/>
</dbReference>